<keyword evidence="1" id="KW-0732">Signal</keyword>
<dbReference type="Proteomes" id="UP001500459">
    <property type="component" value="Unassembled WGS sequence"/>
</dbReference>
<feature type="signal peptide" evidence="1">
    <location>
        <begin position="1"/>
        <end position="21"/>
    </location>
</feature>
<reference evidence="3" key="1">
    <citation type="journal article" date="2019" name="Int. J. Syst. Evol. Microbiol.">
        <title>The Global Catalogue of Microorganisms (GCM) 10K type strain sequencing project: providing services to taxonomists for standard genome sequencing and annotation.</title>
        <authorList>
            <consortium name="The Broad Institute Genomics Platform"/>
            <consortium name="The Broad Institute Genome Sequencing Center for Infectious Disease"/>
            <person name="Wu L."/>
            <person name="Ma J."/>
        </authorList>
    </citation>
    <scope>NUCLEOTIDE SEQUENCE [LARGE SCALE GENOMIC DNA]</scope>
    <source>
        <strain evidence="3">JCM 17106</strain>
    </source>
</reference>
<feature type="chain" id="PRO_5045117159" description="Gliding motility-associated C-terminal domain-containing protein" evidence="1">
    <location>
        <begin position="22"/>
        <end position="391"/>
    </location>
</feature>
<evidence type="ECO:0000313" key="3">
    <source>
        <dbReference type="Proteomes" id="UP001500459"/>
    </source>
</evidence>
<dbReference type="EMBL" id="BAABCW010000001">
    <property type="protein sequence ID" value="GAA4108442.1"/>
    <property type="molecule type" value="Genomic_DNA"/>
</dbReference>
<sequence>MIFAPKKILFFLIGFLQFSHAYSQASFHNFGNIQIHDQGQVGFHADVMNDGDFDKNFGFAGFYSQDDLTVSGSKRPIFFDMEIDVQNFLYLDVALGTSNFMEFVNGKVITPRDEVNVSLDYLNDAPYIGENDDRHVDGYSSISGDLNFTFPIGDDFRLRAMRIENEAAIDTAVGAYFFENPNFPNFFSESFDTENFEELLYGVSIFEFWDLNGAIPTAVTLTWDDNSNIPTLANEISDLRVVGWHRELEKWVNLGNANVSGDLNSGEITSDVILPDDYVILTFGSSNRILDGDLEVFTAVSPNGDNVNDTFVIQGLTNYPDNEVFIYNRWGVLVYQKEKYHEVQDTEKGFKGISEGRVTIAQKEELPEGTYYYVLNVQGTKNRAGYLYINR</sequence>
<keyword evidence="3" id="KW-1185">Reference proteome</keyword>
<proteinExistence type="predicted"/>
<dbReference type="RefSeq" id="WP_344924358.1">
    <property type="nucleotide sequence ID" value="NZ_BAABCW010000001.1"/>
</dbReference>
<organism evidence="2 3">
    <name type="scientific">Aquimarina addita</name>
    <dbReference type="NCBI Taxonomy" id="870485"/>
    <lineage>
        <taxon>Bacteria</taxon>
        <taxon>Pseudomonadati</taxon>
        <taxon>Bacteroidota</taxon>
        <taxon>Flavobacteriia</taxon>
        <taxon>Flavobacteriales</taxon>
        <taxon>Flavobacteriaceae</taxon>
        <taxon>Aquimarina</taxon>
    </lineage>
</organism>
<comment type="caution">
    <text evidence="2">The sequence shown here is derived from an EMBL/GenBank/DDBJ whole genome shotgun (WGS) entry which is preliminary data.</text>
</comment>
<evidence type="ECO:0000313" key="2">
    <source>
        <dbReference type="EMBL" id="GAA4108442.1"/>
    </source>
</evidence>
<evidence type="ECO:0000256" key="1">
    <source>
        <dbReference type="SAM" id="SignalP"/>
    </source>
</evidence>
<dbReference type="Pfam" id="PF13585">
    <property type="entry name" value="CHU_C"/>
    <property type="match status" value="1"/>
</dbReference>
<name>A0ABP7X9T5_9FLAO</name>
<evidence type="ECO:0008006" key="4">
    <source>
        <dbReference type="Google" id="ProtNLM"/>
    </source>
</evidence>
<dbReference type="InterPro" id="IPR026341">
    <property type="entry name" value="T9SS_type_B"/>
</dbReference>
<gene>
    <name evidence="2" type="ORF">GCM10022393_04540</name>
</gene>
<accession>A0ABP7X9T5</accession>
<dbReference type="NCBIfam" id="TIGR04131">
    <property type="entry name" value="Bac_Flav_CTERM"/>
    <property type="match status" value="1"/>
</dbReference>
<protein>
    <recommendedName>
        <fullName evidence="4">Gliding motility-associated C-terminal domain-containing protein</fullName>
    </recommendedName>
</protein>